<keyword evidence="2" id="KW-1185">Reference proteome</keyword>
<dbReference type="PANTHER" id="PTHR31009">
    <property type="entry name" value="S-ADENOSYL-L-METHIONINE:CARBOXYL METHYLTRANSFERASE FAMILY PROTEIN"/>
    <property type="match status" value="1"/>
</dbReference>
<name>A0A200QT84_MACCD</name>
<protein>
    <submittedName>
        <fullName evidence="1">SAM dependent carboxyl methyltransferase</fullName>
    </submittedName>
</protein>
<dbReference type="SUPFAM" id="SSF53335">
    <property type="entry name" value="S-adenosyl-L-methionine-dependent methyltransferases"/>
    <property type="match status" value="1"/>
</dbReference>
<dbReference type="AlphaFoldDB" id="A0A200QT84"/>
<dbReference type="InterPro" id="IPR029063">
    <property type="entry name" value="SAM-dependent_MTases_sf"/>
</dbReference>
<proteinExistence type="predicted"/>
<sequence>MDAIENIFHMNGGDGDESYAKNSTFQRKALDMVKHITIDAITDLYITTTRLLSIADLGSSSGPNTLSVVRDLIEAVDGTSHNILRRPTPEFKVFLNDLPSNNFNCTYICRIVDVVQNHTLNHLLMAP</sequence>
<dbReference type="Gene3D" id="3.40.50.150">
    <property type="entry name" value="Vaccinia Virus protein VP39"/>
    <property type="match status" value="1"/>
</dbReference>
<dbReference type="Pfam" id="PF03492">
    <property type="entry name" value="Methyltransf_7"/>
    <property type="match status" value="1"/>
</dbReference>
<comment type="caution">
    <text evidence="1">The sequence shown here is derived from an EMBL/GenBank/DDBJ whole genome shotgun (WGS) entry which is preliminary data.</text>
</comment>
<organism evidence="1 2">
    <name type="scientific">Macleaya cordata</name>
    <name type="common">Five-seeded plume-poppy</name>
    <name type="synonym">Bocconia cordata</name>
    <dbReference type="NCBI Taxonomy" id="56857"/>
    <lineage>
        <taxon>Eukaryota</taxon>
        <taxon>Viridiplantae</taxon>
        <taxon>Streptophyta</taxon>
        <taxon>Embryophyta</taxon>
        <taxon>Tracheophyta</taxon>
        <taxon>Spermatophyta</taxon>
        <taxon>Magnoliopsida</taxon>
        <taxon>Ranunculales</taxon>
        <taxon>Papaveraceae</taxon>
        <taxon>Papaveroideae</taxon>
        <taxon>Macleaya</taxon>
    </lineage>
</organism>
<dbReference type="InParanoid" id="A0A200QT84"/>
<reference evidence="1 2" key="1">
    <citation type="journal article" date="2017" name="Mol. Plant">
        <title>The Genome of Medicinal Plant Macleaya cordata Provides New Insights into Benzylisoquinoline Alkaloids Metabolism.</title>
        <authorList>
            <person name="Liu X."/>
            <person name="Liu Y."/>
            <person name="Huang P."/>
            <person name="Ma Y."/>
            <person name="Qing Z."/>
            <person name="Tang Q."/>
            <person name="Cao H."/>
            <person name="Cheng P."/>
            <person name="Zheng Y."/>
            <person name="Yuan Z."/>
            <person name="Zhou Y."/>
            <person name="Liu J."/>
            <person name="Tang Z."/>
            <person name="Zhuo Y."/>
            <person name="Zhang Y."/>
            <person name="Yu L."/>
            <person name="Huang J."/>
            <person name="Yang P."/>
            <person name="Peng Q."/>
            <person name="Zhang J."/>
            <person name="Jiang W."/>
            <person name="Zhang Z."/>
            <person name="Lin K."/>
            <person name="Ro D.K."/>
            <person name="Chen X."/>
            <person name="Xiong X."/>
            <person name="Shang Y."/>
            <person name="Huang S."/>
            <person name="Zeng J."/>
        </authorList>
    </citation>
    <scope>NUCLEOTIDE SEQUENCE [LARGE SCALE GENOMIC DNA]</scope>
    <source>
        <strain evidence="2">cv. BLH2017</strain>
        <tissue evidence="1">Root</tissue>
    </source>
</reference>
<dbReference type="InterPro" id="IPR005299">
    <property type="entry name" value="MeTrfase_7"/>
</dbReference>
<evidence type="ECO:0000313" key="2">
    <source>
        <dbReference type="Proteomes" id="UP000195402"/>
    </source>
</evidence>
<dbReference type="Proteomes" id="UP000195402">
    <property type="component" value="Unassembled WGS sequence"/>
</dbReference>
<dbReference type="EMBL" id="MVGT01001101">
    <property type="protein sequence ID" value="OVA13674.1"/>
    <property type="molecule type" value="Genomic_DNA"/>
</dbReference>
<keyword evidence="1" id="KW-0808">Transferase</keyword>
<dbReference type="OrthoDB" id="1523883at2759"/>
<dbReference type="GO" id="GO:0008168">
    <property type="term" value="F:methyltransferase activity"/>
    <property type="evidence" value="ECO:0007669"/>
    <property type="project" value="UniProtKB-KW"/>
</dbReference>
<dbReference type="GO" id="GO:0032259">
    <property type="term" value="P:methylation"/>
    <property type="evidence" value="ECO:0007669"/>
    <property type="project" value="UniProtKB-KW"/>
</dbReference>
<dbReference type="STRING" id="56857.A0A200QT84"/>
<dbReference type="OMA" id="CTYICRI"/>
<keyword evidence="1" id="KW-0489">Methyltransferase</keyword>
<gene>
    <name evidence="1" type="ORF">BVC80_1761g39</name>
</gene>
<accession>A0A200QT84</accession>
<evidence type="ECO:0000313" key="1">
    <source>
        <dbReference type="EMBL" id="OVA13674.1"/>
    </source>
</evidence>